<feature type="compositionally biased region" description="Polar residues" evidence="4">
    <location>
        <begin position="304"/>
        <end position="314"/>
    </location>
</feature>
<name>A0A1C4E3Y0_9BACT</name>
<dbReference type="SUPFAM" id="SSF53187">
    <property type="entry name" value="Zn-dependent exopeptidases"/>
    <property type="match status" value="1"/>
</dbReference>
<sequence>MRSMRRKRFWIFTLGTVLVSSLFIFATTGRKKPYRHDKPIHTIVIDAGHGGEDAGARGSYSTEKQITLAVALKLGKMIEDNMPDVKVVYTRTTDRYDDVHRKAEIANDAHGDLFVSIHCNSTVKVRKTVGYKTVTRKKGKRKIATKVPIYAYYPSEAKGTETYVWATSKNNAKLESLKQHSSSVIVLDDDSSRANMDPTDPATYIMLNTLRNAYFDQSLRLSSIIEDEFTKTGRLSRGARQRNEKGIWVLSGTAMPSVLVEVGFISNPEEEDFLNSQEGQMATATSIYNAIQRYKEELERFGAPTSNDLPTPTTRNKKHAPVKDKTLLAAATAKRTPASRPSSLRNKMEANLHSRKASNNASRKPAKSDLAASKAHSRNDIAAVPRGKQGKERMASARPGKKGPPTPSSRDKLRQREHENIKNALAATGSYKVQVMSCPTSYPPHAKVFAKLKATIVKETIAAGRKKIYKYYCVNYKTFAQANAALHNAKKLGFKDAFILDRNGSRLEARL</sequence>
<dbReference type="STRING" id="1335309.GA0116948_10776"/>
<evidence type="ECO:0000256" key="3">
    <source>
        <dbReference type="ARBA" id="ARBA00022801"/>
    </source>
</evidence>
<dbReference type="PANTHER" id="PTHR30404">
    <property type="entry name" value="N-ACETYLMURAMOYL-L-ALANINE AMIDASE"/>
    <property type="match status" value="1"/>
</dbReference>
<proteinExistence type="predicted"/>
<dbReference type="GO" id="GO:0030288">
    <property type="term" value="C:outer membrane-bounded periplasmic space"/>
    <property type="evidence" value="ECO:0007669"/>
    <property type="project" value="TreeGrafter"/>
</dbReference>
<dbReference type="GO" id="GO:0009253">
    <property type="term" value="P:peptidoglycan catabolic process"/>
    <property type="evidence" value="ECO:0007669"/>
    <property type="project" value="InterPro"/>
</dbReference>
<keyword evidence="7" id="KW-1185">Reference proteome</keyword>
<dbReference type="InterPro" id="IPR002508">
    <property type="entry name" value="MurNAc-LAA_cat"/>
</dbReference>
<evidence type="ECO:0000259" key="5">
    <source>
        <dbReference type="SMART" id="SM00646"/>
    </source>
</evidence>
<dbReference type="CDD" id="cd02696">
    <property type="entry name" value="MurNAc-LAA"/>
    <property type="match status" value="1"/>
</dbReference>
<feature type="region of interest" description="Disordered" evidence="4">
    <location>
        <begin position="301"/>
        <end position="414"/>
    </location>
</feature>
<organism evidence="6 7">
    <name type="scientific">Chitinophaga costaii</name>
    <dbReference type="NCBI Taxonomy" id="1335309"/>
    <lineage>
        <taxon>Bacteria</taxon>
        <taxon>Pseudomonadati</taxon>
        <taxon>Bacteroidota</taxon>
        <taxon>Chitinophagia</taxon>
        <taxon>Chitinophagales</taxon>
        <taxon>Chitinophagaceae</taxon>
        <taxon>Chitinophaga</taxon>
    </lineage>
</organism>
<dbReference type="InterPro" id="IPR050695">
    <property type="entry name" value="N-acetylmuramoyl_amidase_3"/>
</dbReference>
<keyword evidence="3" id="KW-0378">Hydrolase</keyword>
<dbReference type="AlphaFoldDB" id="A0A1C4E3Y0"/>
<dbReference type="PANTHER" id="PTHR30404:SF0">
    <property type="entry name" value="N-ACETYLMURAMOYL-L-ALANINE AMIDASE AMIC"/>
    <property type="match status" value="1"/>
</dbReference>
<dbReference type="GO" id="GO:0008745">
    <property type="term" value="F:N-acetylmuramoyl-L-alanine amidase activity"/>
    <property type="evidence" value="ECO:0007669"/>
    <property type="project" value="UniProtKB-EC"/>
</dbReference>
<dbReference type="OrthoDB" id="9806267at2"/>
<evidence type="ECO:0000313" key="7">
    <source>
        <dbReference type="Proteomes" id="UP000242818"/>
    </source>
</evidence>
<comment type="catalytic activity">
    <reaction evidence="1">
        <text>Hydrolyzes the link between N-acetylmuramoyl residues and L-amino acid residues in certain cell-wall glycopeptides.</text>
        <dbReference type="EC" id="3.5.1.28"/>
    </reaction>
</comment>
<reference evidence="6 7" key="1">
    <citation type="submission" date="2016-08" db="EMBL/GenBank/DDBJ databases">
        <authorList>
            <person name="Seilhamer J.J."/>
        </authorList>
    </citation>
    <scope>NUCLEOTIDE SEQUENCE [LARGE SCALE GENOMIC DNA]</scope>
    <source>
        <strain evidence="6 7">A37T2</strain>
    </source>
</reference>
<dbReference type="Pfam" id="PF01520">
    <property type="entry name" value="Amidase_3"/>
    <property type="match status" value="1"/>
</dbReference>
<accession>A0A1C4E3Y0</accession>
<gene>
    <name evidence="6" type="ORF">GA0116948_10776</name>
</gene>
<dbReference type="Proteomes" id="UP000242818">
    <property type="component" value="Unassembled WGS sequence"/>
</dbReference>
<dbReference type="Gene3D" id="3.40.630.40">
    <property type="entry name" value="Zn-dependent exopeptidases"/>
    <property type="match status" value="1"/>
</dbReference>
<evidence type="ECO:0000256" key="1">
    <source>
        <dbReference type="ARBA" id="ARBA00001561"/>
    </source>
</evidence>
<evidence type="ECO:0000313" key="6">
    <source>
        <dbReference type="EMBL" id="SCC38357.1"/>
    </source>
</evidence>
<evidence type="ECO:0000256" key="2">
    <source>
        <dbReference type="ARBA" id="ARBA00011901"/>
    </source>
</evidence>
<dbReference type="EMBL" id="FMAR01000007">
    <property type="protein sequence ID" value="SCC38357.1"/>
    <property type="molecule type" value="Genomic_DNA"/>
</dbReference>
<protein>
    <recommendedName>
        <fullName evidence="2">N-acetylmuramoyl-L-alanine amidase</fullName>
        <ecNumber evidence="2">3.5.1.28</ecNumber>
    </recommendedName>
</protein>
<feature type="domain" description="MurNAc-LAA" evidence="5">
    <location>
        <begin position="103"/>
        <end position="292"/>
    </location>
</feature>
<dbReference type="SMART" id="SM00646">
    <property type="entry name" value="Ami_3"/>
    <property type="match status" value="1"/>
</dbReference>
<evidence type="ECO:0000256" key="4">
    <source>
        <dbReference type="SAM" id="MobiDB-lite"/>
    </source>
</evidence>
<dbReference type="EC" id="3.5.1.28" evidence="2"/>